<proteinExistence type="predicted"/>
<dbReference type="PROSITE" id="PS00455">
    <property type="entry name" value="AMP_BINDING"/>
    <property type="match status" value="1"/>
</dbReference>
<dbReference type="InterPro" id="IPR009081">
    <property type="entry name" value="PP-bd_ACP"/>
</dbReference>
<dbReference type="Pfam" id="PF00668">
    <property type="entry name" value="Condensation"/>
    <property type="match status" value="1"/>
</dbReference>
<evidence type="ECO:0000256" key="1">
    <source>
        <dbReference type="ARBA" id="ARBA00001957"/>
    </source>
</evidence>
<dbReference type="InterPro" id="IPR044894">
    <property type="entry name" value="TubC_N_sf"/>
</dbReference>
<dbReference type="InterPro" id="IPR023213">
    <property type="entry name" value="CAT-like_dom_sf"/>
</dbReference>
<dbReference type="AlphaFoldDB" id="A0A1H0MJ39"/>
<dbReference type="Gene3D" id="3.40.50.980">
    <property type="match status" value="2"/>
</dbReference>
<dbReference type="GO" id="GO:0044550">
    <property type="term" value="P:secondary metabolite biosynthetic process"/>
    <property type="evidence" value="ECO:0007669"/>
    <property type="project" value="TreeGrafter"/>
</dbReference>
<dbReference type="Pfam" id="PF00550">
    <property type="entry name" value="PP-binding"/>
    <property type="match status" value="1"/>
</dbReference>
<keyword evidence="6" id="KW-1185">Reference proteome</keyword>
<dbReference type="CDD" id="cd19531">
    <property type="entry name" value="LCL_NRPS-like"/>
    <property type="match status" value="1"/>
</dbReference>
<dbReference type="Gene3D" id="3.30.300.30">
    <property type="match status" value="1"/>
</dbReference>
<dbReference type="GO" id="GO:0031177">
    <property type="term" value="F:phosphopantetheine binding"/>
    <property type="evidence" value="ECO:0007669"/>
    <property type="project" value="TreeGrafter"/>
</dbReference>
<dbReference type="InterPro" id="IPR025110">
    <property type="entry name" value="AMP-bd_C"/>
</dbReference>
<evidence type="ECO:0000313" key="6">
    <source>
        <dbReference type="Proteomes" id="UP000183200"/>
    </source>
</evidence>
<evidence type="ECO:0000259" key="4">
    <source>
        <dbReference type="PROSITE" id="PS50075"/>
    </source>
</evidence>
<dbReference type="RefSeq" id="WP_074613147.1">
    <property type="nucleotide sequence ID" value="NZ_FNGY01000025.1"/>
</dbReference>
<dbReference type="InterPro" id="IPR010071">
    <property type="entry name" value="AA_adenyl_dom"/>
</dbReference>
<dbReference type="Gene3D" id="1.10.10.1830">
    <property type="entry name" value="Non-ribosomal peptide synthase, adenylation domain"/>
    <property type="match status" value="1"/>
</dbReference>
<dbReference type="CDD" id="cd05930">
    <property type="entry name" value="A_NRPS"/>
    <property type="match status" value="1"/>
</dbReference>
<dbReference type="FunFam" id="1.10.1200.10:FF:000005">
    <property type="entry name" value="Nonribosomal peptide synthetase 1"/>
    <property type="match status" value="1"/>
</dbReference>
<gene>
    <name evidence="5" type="ORF">SAMN05421820_1252</name>
</gene>
<dbReference type="Gene3D" id="2.30.38.10">
    <property type="entry name" value="Luciferase, Domain 3"/>
    <property type="match status" value="1"/>
</dbReference>
<dbReference type="InterPro" id="IPR036736">
    <property type="entry name" value="ACP-like_sf"/>
</dbReference>
<dbReference type="SUPFAM" id="SSF56801">
    <property type="entry name" value="Acetyl-CoA synthetase-like"/>
    <property type="match status" value="1"/>
</dbReference>
<dbReference type="GO" id="GO:0005829">
    <property type="term" value="C:cytosol"/>
    <property type="evidence" value="ECO:0007669"/>
    <property type="project" value="TreeGrafter"/>
</dbReference>
<dbReference type="PROSITE" id="PS00012">
    <property type="entry name" value="PHOSPHOPANTETHEINE"/>
    <property type="match status" value="1"/>
</dbReference>
<name>A0A1H0MJ39_9SPHI</name>
<feature type="domain" description="Carrier" evidence="4">
    <location>
        <begin position="1043"/>
        <end position="1118"/>
    </location>
</feature>
<dbReference type="GO" id="GO:0003824">
    <property type="term" value="F:catalytic activity"/>
    <property type="evidence" value="ECO:0007669"/>
    <property type="project" value="InterPro"/>
</dbReference>
<dbReference type="InterPro" id="IPR020845">
    <property type="entry name" value="AMP-binding_CS"/>
</dbReference>
<dbReference type="Pfam" id="PF00501">
    <property type="entry name" value="AMP-binding"/>
    <property type="match status" value="1"/>
</dbReference>
<dbReference type="PANTHER" id="PTHR45527">
    <property type="entry name" value="NONRIBOSOMAL PEPTIDE SYNTHETASE"/>
    <property type="match status" value="1"/>
</dbReference>
<evidence type="ECO:0000256" key="2">
    <source>
        <dbReference type="ARBA" id="ARBA00022450"/>
    </source>
</evidence>
<dbReference type="PROSITE" id="PS50075">
    <property type="entry name" value="CARRIER"/>
    <property type="match status" value="1"/>
</dbReference>
<organism evidence="5 6">
    <name type="scientific">Pedobacter steynii</name>
    <dbReference type="NCBI Taxonomy" id="430522"/>
    <lineage>
        <taxon>Bacteria</taxon>
        <taxon>Pseudomonadati</taxon>
        <taxon>Bacteroidota</taxon>
        <taxon>Sphingobacteriia</taxon>
        <taxon>Sphingobacteriales</taxon>
        <taxon>Sphingobacteriaceae</taxon>
        <taxon>Pedobacter</taxon>
    </lineage>
</organism>
<sequence length="1135" mass="126219">MNIKELLKKIRQSEIDLSLSGDDLQVSSDMLAIPPVLLEEIRTHKKMIIDFLKSRNSKHDDDSIPAVVHSEQGYVLSSSQRRLWILSQFDGGNIAYNIPGVYVFEGDLNIGALAHAFSGLIERHENLRTVFRGSEEAEEVRQFILPFESVDFKIDYQDFRAVADRDEVVKELVAAEFRRPFELGSYPLLRAGLYQLSDHQWVFSYVVHHIVSDGWSMGVLIRELLLLYNAYVAGAAMPLAPLRIQYKDYAAWQQSELSGDQLHIHKNYWMDQFSGQLPVLDLPVKGLRPAVKTYNGGVVFKMIDAELTKGLRLLCQEEGGTLFMGLVALMNVLLYHYTGQEDIIVGSPIAGREHADLEGQIGFYVNTLALRNRFSGKDSYLEVFRSVKGITLDAYDHQVYPFDKLVEELNLKRDMSRNPLFDVLIDFDSLKTDSSPESQSLTELKVRNYMVEESSASKFDLTFYFNDSDAGLGLSLEYNSDLFDRIFIETLCSHFERLLAAVLSSAGLPVAELDILTAAEKEHQLIDFNVPQGPDLSYQPLLGIFAEQVRKNPEGIALSMPGRSVTYQELDVLSDQLAFYLHQTYDIKANELVGIELERTEWMVIAILGILKSGAAYAPIDPAYPKSRKGFLSTDTGIRVLITQTNHIFDLDYFSGPVFAIDVQLAGLKAVIPESFKAIAGSSDLAYVIYTSGSTGIPKGCAISHGSLSNYIQWANSHYFDGIPAVCFGLYTSLSFDLTVTSIFCALTQGGRLFIYEQYEELSAILRHSFSASSGINSIKLTPSHINVLKYLELSSATVSVAIVGGEALTEEQVGILKKINPSIRIYNEYGPTEATVGCMVSEPNEGVPVLIGKPISNTRTYLLNDRLGLCPSGTTGEIYISGSGLAKGYLNDETLTMLKFLPDPYAPDALMYKTGDLGKWLSDGNMVYLGRKDDQVKINGYRIEVGEVVHGLQQHADVELAVVLLNPDESGAQQLVAYVVGSRDLSGAELRSHLMNSLPVYMVPFQYVQVESIPLTINGKVDQQALLKLKGEDGDQKVAYVAPETEVEIKLVALWEQVLHKENIGLKDNFFELGGDSLKVIQLISKIAATFQVQINIQTVFKEATIAHISENITFILDQKKIQQDRDGLVAIDL</sequence>
<dbReference type="PANTHER" id="PTHR45527:SF1">
    <property type="entry name" value="FATTY ACID SYNTHASE"/>
    <property type="match status" value="1"/>
</dbReference>
<dbReference type="Pfam" id="PF13193">
    <property type="entry name" value="AMP-binding_C"/>
    <property type="match status" value="1"/>
</dbReference>
<dbReference type="InterPro" id="IPR006162">
    <property type="entry name" value="Ppantetheine_attach_site"/>
</dbReference>
<dbReference type="InterPro" id="IPR001242">
    <property type="entry name" value="Condensation_dom"/>
</dbReference>
<evidence type="ECO:0000256" key="3">
    <source>
        <dbReference type="ARBA" id="ARBA00022553"/>
    </source>
</evidence>
<keyword evidence="2" id="KW-0596">Phosphopantetheine</keyword>
<dbReference type="Proteomes" id="UP000183200">
    <property type="component" value="Unassembled WGS sequence"/>
</dbReference>
<dbReference type="Gene3D" id="1.10.1200.10">
    <property type="entry name" value="ACP-like"/>
    <property type="match status" value="1"/>
</dbReference>
<protein>
    <submittedName>
        <fullName evidence="5">Amino acid adenylation domain-containing protein</fullName>
    </submittedName>
</protein>
<accession>A0A1H0MJ39</accession>
<dbReference type="GO" id="GO:0043041">
    <property type="term" value="P:amino acid activation for nonribosomal peptide biosynthetic process"/>
    <property type="evidence" value="ECO:0007669"/>
    <property type="project" value="TreeGrafter"/>
</dbReference>
<dbReference type="EMBL" id="FNGY01000025">
    <property type="protein sequence ID" value="SDO80478.1"/>
    <property type="molecule type" value="Genomic_DNA"/>
</dbReference>
<dbReference type="InterPro" id="IPR041464">
    <property type="entry name" value="TubC_N"/>
</dbReference>
<dbReference type="OrthoDB" id="4317020at2"/>
<evidence type="ECO:0000313" key="5">
    <source>
        <dbReference type="EMBL" id="SDO80478.1"/>
    </source>
</evidence>
<dbReference type="InterPro" id="IPR045851">
    <property type="entry name" value="AMP-bd_C_sf"/>
</dbReference>
<dbReference type="SUPFAM" id="SSF47336">
    <property type="entry name" value="ACP-like"/>
    <property type="match status" value="1"/>
</dbReference>
<dbReference type="Pfam" id="PF18563">
    <property type="entry name" value="TubC_N"/>
    <property type="match status" value="1"/>
</dbReference>
<comment type="cofactor">
    <cofactor evidence="1">
        <name>pantetheine 4'-phosphate</name>
        <dbReference type="ChEBI" id="CHEBI:47942"/>
    </cofactor>
</comment>
<dbReference type="SUPFAM" id="SSF52777">
    <property type="entry name" value="CoA-dependent acyltransferases"/>
    <property type="match status" value="2"/>
</dbReference>
<reference evidence="6" key="1">
    <citation type="submission" date="2016-10" db="EMBL/GenBank/DDBJ databases">
        <authorList>
            <person name="Varghese N."/>
            <person name="Submissions S."/>
        </authorList>
    </citation>
    <scope>NUCLEOTIDE SEQUENCE [LARGE SCALE GENOMIC DNA]</scope>
    <source>
        <strain evidence="6">DSM 19110</strain>
    </source>
</reference>
<dbReference type="NCBIfam" id="TIGR01733">
    <property type="entry name" value="AA-adenyl-dom"/>
    <property type="match status" value="1"/>
</dbReference>
<dbReference type="Gene3D" id="3.30.559.10">
    <property type="entry name" value="Chloramphenicol acetyltransferase-like domain"/>
    <property type="match status" value="1"/>
</dbReference>
<dbReference type="Gene3D" id="3.30.559.30">
    <property type="entry name" value="Nonribosomal peptide synthetase, condensation domain"/>
    <property type="match status" value="1"/>
</dbReference>
<keyword evidence="3" id="KW-0597">Phosphoprotein</keyword>
<dbReference type="InterPro" id="IPR000873">
    <property type="entry name" value="AMP-dep_synth/lig_dom"/>
</dbReference>